<dbReference type="STRING" id="526226.Gbro_3513"/>
<sequence length="78" mass="8228">MAMAVEVKIGITDSPRELTIATSLTSDKAYATVEAALGGKEQLLALTDEKGARYLVPVTKIAYIEVGAAENRRVGFGS</sequence>
<evidence type="ECO:0000313" key="2">
    <source>
        <dbReference type="Proteomes" id="UP000001219"/>
    </source>
</evidence>
<protein>
    <recommendedName>
        <fullName evidence="3">ATP-binding protein</fullName>
    </recommendedName>
</protein>
<dbReference type="AlphaFoldDB" id="D0LF11"/>
<reference evidence="2" key="1">
    <citation type="submission" date="2009-10" db="EMBL/GenBank/DDBJ databases">
        <title>The complete chromosome of Gordonia bronchialis DSM 43247.</title>
        <authorList>
            <consortium name="US DOE Joint Genome Institute (JGI-PGF)"/>
            <person name="Lucas S."/>
            <person name="Copeland A."/>
            <person name="Lapidus A."/>
            <person name="Glavina del Rio T."/>
            <person name="Dalin E."/>
            <person name="Tice H."/>
            <person name="Bruce D."/>
            <person name="Goodwin L."/>
            <person name="Pitluck S."/>
            <person name="Kyrpides N."/>
            <person name="Mavromatis K."/>
            <person name="Ivanova N."/>
            <person name="Ovchinnikova G."/>
            <person name="Saunders E."/>
            <person name="Brettin T."/>
            <person name="Detter J.C."/>
            <person name="Han C."/>
            <person name="Larimer F."/>
            <person name="Land M."/>
            <person name="Hauser L."/>
            <person name="Markowitz V."/>
            <person name="Cheng J.-F."/>
            <person name="Hugenholtz P."/>
            <person name="Woyke T."/>
            <person name="Wu D."/>
            <person name="Jando M."/>
            <person name="Schneider S."/>
            <person name="Goeker M."/>
            <person name="Klenk H.-P."/>
            <person name="Eisen J.A."/>
        </authorList>
    </citation>
    <scope>NUCLEOTIDE SEQUENCE [LARGE SCALE GENOMIC DNA]</scope>
    <source>
        <strain evidence="2">ATCC 25592 / DSM 43247 / BCRC 13721 / JCM 3198 / KCTC 3076 / NBRC 16047 / NCTC 10667</strain>
    </source>
</reference>
<accession>D0LF11</accession>
<dbReference type="HOGENOM" id="CLU_168842_1_0_11"/>
<evidence type="ECO:0008006" key="3">
    <source>
        <dbReference type="Google" id="ProtNLM"/>
    </source>
</evidence>
<keyword evidence="2" id="KW-1185">Reference proteome</keyword>
<gene>
    <name evidence="1" type="ordered locus">Gbro_3513</name>
</gene>
<name>D0LF11_GORB4</name>
<dbReference type="Pfam" id="PF11305">
    <property type="entry name" value="DUF3107"/>
    <property type="match status" value="1"/>
</dbReference>
<proteinExistence type="predicted"/>
<organism evidence="1 2">
    <name type="scientific">Gordonia bronchialis (strain ATCC 25592 / DSM 43247 / BCRC 13721 / JCM 3198 / KCTC 3076 / NBRC 16047 / NCTC 10667)</name>
    <name type="common">Rhodococcus bronchialis</name>
    <dbReference type="NCBI Taxonomy" id="526226"/>
    <lineage>
        <taxon>Bacteria</taxon>
        <taxon>Bacillati</taxon>
        <taxon>Actinomycetota</taxon>
        <taxon>Actinomycetes</taxon>
        <taxon>Mycobacteriales</taxon>
        <taxon>Gordoniaceae</taxon>
        <taxon>Gordonia</taxon>
    </lineage>
</organism>
<dbReference type="eggNOG" id="ENOG5032YJA">
    <property type="taxonomic scope" value="Bacteria"/>
</dbReference>
<dbReference type="InterPro" id="IPR021456">
    <property type="entry name" value="DUF3107"/>
</dbReference>
<dbReference type="EMBL" id="CP001802">
    <property type="protein sequence ID" value="ACY22706.1"/>
    <property type="molecule type" value="Genomic_DNA"/>
</dbReference>
<reference evidence="1 2" key="2">
    <citation type="journal article" date="2010" name="Stand. Genomic Sci.">
        <title>Complete genome sequence of Gordonia bronchialis type strain (3410).</title>
        <authorList>
            <person name="Ivanova N."/>
            <person name="Sikorski J."/>
            <person name="Jando M."/>
            <person name="Lapidus A."/>
            <person name="Nolan M."/>
            <person name="Lucas S."/>
            <person name="Del Rio T.G."/>
            <person name="Tice H."/>
            <person name="Copeland A."/>
            <person name="Cheng J.F."/>
            <person name="Chen F."/>
            <person name="Bruce D."/>
            <person name="Goodwin L."/>
            <person name="Pitluck S."/>
            <person name="Mavromatis K."/>
            <person name="Ovchinnikova G."/>
            <person name="Pati A."/>
            <person name="Chen A."/>
            <person name="Palaniappan K."/>
            <person name="Land M."/>
            <person name="Hauser L."/>
            <person name="Chang Y.J."/>
            <person name="Jeffries C.D."/>
            <person name="Chain P."/>
            <person name="Saunders E."/>
            <person name="Han C."/>
            <person name="Detter J.C."/>
            <person name="Brettin T."/>
            <person name="Rohde M."/>
            <person name="Goker M."/>
            <person name="Bristow J."/>
            <person name="Eisen J.A."/>
            <person name="Markowitz V."/>
            <person name="Hugenholtz P."/>
            <person name="Klenk H.P."/>
            <person name="Kyrpides N.C."/>
        </authorList>
    </citation>
    <scope>NUCLEOTIDE SEQUENCE [LARGE SCALE GENOMIC DNA]</scope>
    <source>
        <strain evidence="2">ATCC 25592 / DSM 43247 / BCRC 13721 / JCM 3198 / KCTC 3076 / NBRC 16047 / NCTC 10667</strain>
    </source>
</reference>
<dbReference type="Proteomes" id="UP000001219">
    <property type="component" value="Chromosome"/>
</dbReference>
<evidence type="ECO:0000313" key="1">
    <source>
        <dbReference type="EMBL" id="ACY22706.1"/>
    </source>
</evidence>
<dbReference type="KEGG" id="gbr:Gbro_3513"/>